<dbReference type="AlphaFoldDB" id="A0A1H0B5Q2"/>
<reference evidence="2 3" key="1">
    <citation type="submission" date="2016-10" db="EMBL/GenBank/DDBJ databases">
        <authorList>
            <person name="de Groot N.N."/>
        </authorList>
    </citation>
    <scope>NUCLEOTIDE SEQUENCE [LARGE SCALE GENOMIC DNA]</scope>
    <source>
        <strain evidence="3">EB21,IBRC-M 10013,KCTC 4048</strain>
    </source>
</reference>
<accession>A0A1H0B5Q2</accession>
<keyword evidence="3" id="KW-1185">Reference proteome</keyword>
<organism evidence="2 3">
    <name type="scientific">Haloarchaeobius iranensis</name>
    <dbReference type="NCBI Taxonomy" id="996166"/>
    <lineage>
        <taxon>Archaea</taxon>
        <taxon>Methanobacteriati</taxon>
        <taxon>Methanobacteriota</taxon>
        <taxon>Stenosarchaea group</taxon>
        <taxon>Halobacteria</taxon>
        <taxon>Halobacteriales</taxon>
        <taxon>Halorubellaceae</taxon>
        <taxon>Haloarchaeobius</taxon>
    </lineage>
</organism>
<evidence type="ECO:0000313" key="3">
    <source>
        <dbReference type="Proteomes" id="UP000199370"/>
    </source>
</evidence>
<feature type="region of interest" description="Disordered" evidence="1">
    <location>
        <begin position="1"/>
        <end position="20"/>
    </location>
</feature>
<evidence type="ECO:0000256" key="1">
    <source>
        <dbReference type="SAM" id="MobiDB-lite"/>
    </source>
</evidence>
<dbReference type="PANTHER" id="PTHR37310:SF1">
    <property type="entry name" value="CYTOPLASMIC PROTEIN"/>
    <property type="match status" value="1"/>
</dbReference>
<dbReference type="Gene3D" id="1.20.1270.360">
    <property type="match status" value="1"/>
</dbReference>
<sequence length="147" mass="16475">MYQPTQSGHQQVGGTQPRGLTFEDTLTRDMRVALHDFEEVATVCNWCAEECLGEMGMEECARLCQDVADLAILNVQFIARDSPFGIDLAETFAYAAEECERECAQHPHDHCQECAAVLRRAVDSTWAMLDAFESIPQGRSQVPSQQY</sequence>
<dbReference type="PANTHER" id="PTHR37310">
    <property type="entry name" value="CYTOPLASMIC PROTEIN-RELATED"/>
    <property type="match status" value="1"/>
</dbReference>
<dbReference type="STRING" id="996166.SAMN05192554_1346"/>
<dbReference type="InterPro" id="IPR044543">
    <property type="entry name" value="YHJQ-like"/>
</dbReference>
<dbReference type="Proteomes" id="UP000199370">
    <property type="component" value="Unassembled WGS sequence"/>
</dbReference>
<feature type="compositionally biased region" description="Polar residues" evidence="1">
    <location>
        <begin position="1"/>
        <end position="14"/>
    </location>
</feature>
<dbReference type="Pfam" id="PF03860">
    <property type="entry name" value="Csp"/>
    <property type="match status" value="1"/>
</dbReference>
<dbReference type="RefSeq" id="WP_245707856.1">
    <property type="nucleotide sequence ID" value="NZ_FNIA01000034.1"/>
</dbReference>
<dbReference type="CDD" id="cd08026">
    <property type="entry name" value="DUF326"/>
    <property type="match status" value="1"/>
</dbReference>
<evidence type="ECO:0000313" key="2">
    <source>
        <dbReference type="EMBL" id="SDN40987.1"/>
    </source>
</evidence>
<name>A0A1H0B5Q2_9EURY</name>
<dbReference type="InterPro" id="IPR005560">
    <property type="entry name" value="Csp_YhjQ"/>
</dbReference>
<dbReference type="EMBL" id="FNIA01000034">
    <property type="protein sequence ID" value="SDN40987.1"/>
    <property type="molecule type" value="Genomic_DNA"/>
</dbReference>
<gene>
    <name evidence="2" type="ORF">SAMN05192554_1346</name>
</gene>
<evidence type="ECO:0008006" key="4">
    <source>
        <dbReference type="Google" id="ProtNLM"/>
    </source>
</evidence>
<proteinExistence type="predicted"/>
<protein>
    <recommendedName>
        <fullName evidence="4">Four-helix bundle copper-binding protein</fullName>
    </recommendedName>
</protein>